<dbReference type="EMBL" id="KR080196">
    <property type="protein sequence ID" value="AKG94602.1"/>
    <property type="molecule type" value="Genomic_DNA"/>
</dbReference>
<gene>
    <name evidence="1" type="primary">35</name>
    <name evidence="1" type="ORF">SEA_MOMO_35</name>
</gene>
<name>A0A0F7IK87_9CAUD</name>
<evidence type="ECO:0000313" key="2">
    <source>
        <dbReference type="Proteomes" id="UP000222650"/>
    </source>
</evidence>
<reference evidence="2" key="1">
    <citation type="submission" date="2015-04" db="EMBL/GenBank/DDBJ databases">
        <authorList>
            <person name="Moscinski C.N."/>
            <person name="Bina E.A."/>
            <person name="Brahme I.S."/>
            <person name="Hill A.B."/>
            <person name="Himmelstein P.H."/>
            <person name="Hunsicker S.M."/>
            <person name="Ish A.R."/>
            <person name="Le T.S."/>
            <person name="Martin M."/>
            <person name="Shetty S.A."/>
            <person name="Swierzewski T."/>
            <person name="Iyengar V.B."/>
            <person name="Kim H."/>
            <person name="Schafer C.E."/>
            <person name="Grubb S.R."/>
            <person name="Bradley K.W."/>
            <person name="Asai D.J."/>
            <person name="Bowman C.A."/>
            <person name="Russell D.A."/>
            <person name="Pope W.H."/>
            <person name="Jacobs-Sera D."/>
            <person name="Hendrix R.W."/>
            <person name="Hatfull G.F."/>
        </authorList>
    </citation>
    <scope>NUCLEOTIDE SEQUENCE [LARGE SCALE GENOMIC DNA]</scope>
</reference>
<evidence type="ECO:0000313" key="1">
    <source>
        <dbReference type="EMBL" id="AKG94602.1"/>
    </source>
</evidence>
<proteinExistence type="predicted"/>
<protein>
    <submittedName>
        <fullName evidence="1">Uncharacterized protein</fullName>
    </submittedName>
</protein>
<organism evidence="1 2">
    <name type="scientific">Mycobacterium phage Momo</name>
    <dbReference type="NCBI Taxonomy" id="1647303"/>
    <lineage>
        <taxon>Viruses</taxon>
        <taxon>Duplodnaviria</taxon>
        <taxon>Heunggongvirae</taxon>
        <taxon>Uroviricota</taxon>
        <taxon>Caudoviricetes</taxon>
        <taxon>Ceeclamvirinae</taxon>
        <taxon>Bixzunavirus</taxon>
        <taxon>Bixzunavirus Bxz1</taxon>
    </lineage>
</organism>
<accession>A0A0F7IK87</accession>
<dbReference type="Proteomes" id="UP000222650">
    <property type="component" value="Genome"/>
</dbReference>
<sequence length="35" mass="4028">MPRTPDFRDLVIADLSQYLLDQAVKDFEKSLESGE</sequence>